<feature type="transmembrane region" description="Helical" evidence="1">
    <location>
        <begin position="28"/>
        <end position="48"/>
    </location>
</feature>
<evidence type="ECO:0000313" key="3">
    <source>
        <dbReference type="Proteomes" id="UP001193734"/>
    </source>
</evidence>
<dbReference type="RefSeq" id="WP_172178554.1">
    <property type="nucleotide sequence ID" value="NZ_CASGIA010000029.1"/>
</dbReference>
<proteinExistence type="predicted"/>
<keyword evidence="3" id="KW-1185">Reference proteome</keyword>
<comment type="caution">
    <text evidence="2">The sequence shown here is derived from an EMBL/GenBank/DDBJ whole genome shotgun (WGS) entry which is preliminary data.</text>
</comment>
<protein>
    <submittedName>
        <fullName evidence="2">DUF805 domain-containing protein</fullName>
    </submittedName>
</protein>
<keyword evidence="1" id="KW-0472">Membrane</keyword>
<dbReference type="InterPro" id="IPR008523">
    <property type="entry name" value="DUF805"/>
</dbReference>
<dbReference type="PANTHER" id="PTHR34980:SF2">
    <property type="entry name" value="INNER MEMBRANE PROTEIN YHAH-RELATED"/>
    <property type="match status" value="1"/>
</dbReference>
<feature type="transmembrane region" description="Helical" evidence="1">
    <location>
        <begin position="85"/>
        <end position="106"/>
    </location>
</feature>
<feature type="transmembrane region" description="Helical" evidence="1">
    <location>
        <begin position="54"/>
        <end position="73"/>
    </location>
</feature>
<evidence type="ECO:0000313" key="2">
    <source>
        <dbReference type="EMBL" id="NPE15094.1"/>
    </source>
</evidence>
<keyword evidence="1" id="KW-0812">Transmembrane</keyword>
<reference evidence="2 3" key="1">
    <citation type="submission" date="2020-05" db="EMBL/GenBank/DDBJ databases">
        <title>Distinct polysaccharide utilization as determinants for interspecies competition between intestinal Prevotella spp.</title>
        <authorList>
            <person name="Galvez E.J.C."/>
            <person name="Iljazovic A."/>
            <person name="Strowig T."/>
        </authorList>
    </citation>
    <scope>NUCLEOTIDE SEQUENCE [LARGE SCALE GENOMIC DNA]</scope>
    <source>
        <strain evidence="2 3">PROD</strain>
    </source>
</reference>
<accession>A0ABX2AX81</accession>
<dbReference type="EMBL" id="JABKKE010000026">
    <property type="protein sequence ID" value="NPE15094.1"/>
    <property type="molecule type" value="Genomic_DNA"/>
</dbReference>
<keyword evidence="1" id="KW-1133">Transmembrane helix</keyword>
<dbReference type="GeneID" id="82158553"/>
<dbReference type="Proteomes" id="UP001193734">
    <property type="component" value="Unassembled WGS sequence"/>
</dbReference>
<name>A0ABX2AX81_9BACT</name>
<dbReference type="PANTHER" id="PTHR34980">
    <property type="entry name" value="INNER MEMBRANE PROTEIN-RELATED-RELATED"/>
    <property type="match status" value="1"/>
</dbReference>
<evidence type="ECO:0000256" key="1">
    <source>
        <dbReference type="SAM" id="Phobius"/>
    </source>
</evidence>
<organism evidence="2 3">
    <name type="scientific">Xylanibacter rodentium</name>
    <dbReference type="NCBI Taxonomy" id="2736289"/>
    <lineage>
        <taxon>Bacteria</taxon>
        <taxon>Pseudomonadati</taxon>
        <taxon>Bacteroidota</taxon>
        <taxon>Bacteroidia</taxon>
        <taxon>Bacteroidales</taxon>
        <taxon>Prevotellaceae</taxon>
        <taxon>Xylanibacter</taxon>
    </lineage>
</organism>
<dbReference type="Pfam" id="PF05656">
    <property type="entry name" value="DUF805"/>
    <property type="match status" value="1"/>
</dbReference>
<gene>
    <name evidence="2" type="ORF">HPS55_12325</name>
</gene>
<sequence length="121" mass="13327">MGFTESITTCLTKKYATFSGRASRSEYWWFYLFLTIGPAIIIGLLYSIFDTAGVVIGILALLGLIVPNLAVLVRRLHDTNHSGWWFFISAVPMIGGLWLLFLLVSAGTPGDNKYGPNPLEA</sequence>